<comment type="caution">
    <text evidence="1">The sequence shown here is derived from an EMBL/GenBank/DDBJ whole genome shotgun (WGS) entry which is preliminary data.</text>
</comment>
<name>A0A916T3H2_9MICO</name>
<keyword evidence="2" id="KW-1185">Reference proteome</keyword>
<evidence type="ECO:0008006" key="3">
    <source>
        <dbReference type="Google" id="ProtNLM"/>
    </source>
</evidence>
<dbReference type="AlphaFoldDB" id="A0A916T3H2"/>
<dbReference type="RefSeq" id="WP_229749629.1">
    <property type="nucleotide sequence ID" value="NZ_BMHI01000003.1"/>
</dbReference>
<proteinExistence type="predicted"/>
<evidence type="ECO:0000313" key="1">
    <source>
        <dbReference type="EMBL" id="GGB29622.1"/>
    </source>
</evidence>
<protein>
    <recommendedName>
        <fullName evidence="3">ATP-binding protein</fullName>
    </recommendedName>
</protein>
<evidence type="ECO:0000313" key="2">
    <source>
        <dbReference type="Proteomes" id="UP000636793"/>
    </source>
</evidence>
<sequence length="42" mass="4412">MARVLITGMSGAGKTTLLDALARRGFATVDTDYGDWELPGAL</sequence>
<gene>
    <name evidence="1" type="ORF">GCM10011492_20040</name>
</gene>
<reference evidence="1" key="2">
    <citation type="submission" date="2020-09" db="EMBL/GenBank/DDBJ databases">
        <authorList>
            <person name="Sun Q."/>
            <person name="Zhou Y."/>
        </authorList>
    </citation>
    <scope>NUCLEOTIDE SEQUENCE</scope>
    <source>
        <strain evidence="1">CGMCC 1.15085</strain>
    </source>
</reference>
<dbReference type="SUPFAM" id="SSF53795">
    <property type="entry name" value="PEP carboxykinase-like"/>
    <property type="match status" value="1"/>
</dbReference>
<reference evidence="1" key="1">
    <citation type="journal article" date="2014" name="Int. J. Syst. Evol. Microbiol.">
        <title>Complete genome sequence of Corynebacterium casei LMG S-19264T (=DSM 44701T), isolated from a smear-ripened cheese.</title>
        <authorList>
            <consortium name="US DOE Joint Genome Institute (JGI-PGF)"/>
            <person name="Walter F."/>
            <person name="Albersmeier A."/>
            <person name="Kalinowski J."/>
            <person name="Ruckert C."/>
        </authorList>
    </citation>
    <scope>NUCLEOTIDE SEQUENCE</scope>
    <source>
        <strain evidence="1">CGMCC 1.15085</strain>
    </source>
</reference>
<dbReference type="EMBL" id="BMHI01000003">
    <property type="protein sequence ID" value="GGB29622.1"/>
    <property type="molecule type" value="Genomic_DNA"/>
</dbReference>
<dbReference type="Pfam" id="PF13555">
    <property type="entry name" value="AAA_29"/>
    <property type="match status" value="1"/>
</dbReference>
<dbReference type="Proteomes" id="UP000636793">
    <property type="component" value="Unassembled WGS sequence"/>
</dbReference>
<organism evidence="1 2">
    <name type="scientific">Flexivirga endophytica</name>
    <dbReference type="NCBI Taxonomy" id="1849103"/>
    <lineage>
        <taxon>Bacteria</taxon>
        <taxon>Bacillati</taxon>
        <taxon>Actinomycetota</taxon>
        <taxon>Actinomycetes</taxon>
        <taxon>Micrococcales</taxon>
        <taxon>Dermacoccaceae</taxon>
        <taxon>Flexivirga</taxon>
    </lineage>
</organism>
<dbReference type="Gene3D" id="3.40.50.300">
    <property type="entry name" value="P-loop containing nucleotide triphosphate hydrolases"/>
    <property type="match status" value="1"/>
</dbReference>
<accession>A0A916T3H2</accession>
<dbReference type="InterPro" id="IPR027417">
    <property type="entry name" value="P-loop_NTPase"/>
</dbReference>